<feature type="domain" description="DUF3347" evidence="2">
    <location>
        <begin position="59"/>
        <end position="134"/>
    </location>
</feature>
<dbReference type="EMBL" id="JAICCF010000001">
    <property type="protein sequence ID" value="MBW8682990.1"/>
    <property type="molecule type" value="Genomic_DNA"/>
</dbReference>
<name>A0ABS7G5S2_9BACT</name>
<proteinExistence type="predicted"/>
<dbReference type="PROSITE" id="PS51257">
    <property type="entry name" value="PROKAR_LIPOPROTEIN"/>
    <property type="match status" value="1"/>
</dbReference>
<gene>
    <name evidence="3" type="ORF">K1Y79_01470</name>
</gene>
<dbReference type="InterPro" id="IPR021782">
    <property type="entry name" value="DUF3347"/>
</dbReference>
<dbReference type="Proteomes" id="UP000812961">
    <property type="component" value="Unassembled WGS sequence"/>
</dbReference>
<evidence type="ECO:0000256" key="1">
    <source>
        <dbReference type="SAM" id="SignalP"/>
    </source>
</evidence>
<reference evidence="3 4" key="1">
    <citation type="submission" date="2021-08" db="EMBL/GenBank/DDBJ databases">
        <title>The genome sequence of Chitinophaga sp. B61.</title>
        <authorList>
            <person name="Zhang X."/>
        </authorList>
    </citation>
    <scope>NUCLEOTIDE SEQUENCE [LARGE SCALE GENOMIC DNA]</scope>
    <source>
        <strain evidence="3 4">B61</strain>
    </source>
</reference>
<dbReference type="RefSeq" id="WP_220248223.1">
    <property type="nucleotide sequence ID" value="NZ_JAICCF010000001.1"/>
</dbReference>
<evidence type="ECO:0000259" key="2">
    <source>
        <dbReference type="Pfam" id="PF11827"/>
    </source>
</evidence>
<comment type="caution">
    <text evidence="3">The sequence shown here is derived from an EMBL/GenBank/DDBJ whole genome shotgun (WGS) entry which is preliminary data.</text>
</comment>
<evidence type="ECO:0000313" key="4">
    <source>
        <dbReference type="Proteomes" id="UP000812961"/>
    </source>
</evidence>
<protein>
    <submittedName>
        <fullName evidence="3">DUF3347 domain-containing protein</fullName>
    </submittedName>
</protein>
<sequence length="183" mass="19139">MKQLMKVAVLPVSAIFLLTACRNAPTNNTSVKEGEQEAVSTATISATAVQLKDDKLNAVYQQYAQLTTALTNGDAKAAQLAGNAIEAGAGALKDGGALAQSAAKITATADIEAQREAYSTLSNELIGLVKQAGVAGGVLYVDYCPMAMEDKGGYWLSGVEEIRNPYFGESMMTCGEVKEKVGH</sequence>
<evidence type="ECO:0000313" key="3">
    <source>
        <dbReference type="EMBL" id="MBW8682990.1"/>
    </source>
</evidence>
<feature type="signal peptide" evidence="1">
    <location>
        <begin position="1"/>
        <end position="24"/>
    </location>
</feature>
<keyword evidence="1" id="KW-0732">Signal</keyword>
<keyword evidence="4" id="KW-1185">Reference proteome</keyword>
<dbReference type="Pfam" id="PF11827">
    <property type="entry name" value="DUF3347"/>
    <property type="match status" value="1"/>
</dbReference>
<organism evidence="3 4">
    <name type="scientific">Chitinophaga rhizophila</name>
    <dbReference type="NCBI Taxonomy" id="2866212"/>
    <lineage>
        <taxon>Bacteria</taxon>
        <taxon>Pseudomonadati</taxon>
        <taxon>Bacteroidota</taxon>
        <taxon>Chitinophagia</taxon>
        <taxon>Chitinophagales</taxon>
        <taxon>Chitinophagaceae</taxon>
        <taxon>Chitinophaga</taxon>
    </lineage>
</organism>
<feature type="chain" id="PRO_5046624034" evidence="1">
    <location>
        <begin position="25"/>
        <end position="183"/>
    </location>
</feature>
<accession>A0ABS7G5S2</accession>